<dbReference type="Proteomes" id="UP000077824">
    <property type="component" value="Chromosome"/>
</dbReference>
<organism evidence="1 2">
    <name type="scientific">Chryseobacterium glaciei</name>
    <dbReference type="NCBI Taxonomy" id="1685010"/>
    <lineage>
        <taxon>Bacteria</taxon>
        <taxon>Pseudomonadati</taxon>
        <taxon>Bacteroidota</taxon>
        <taxon>Flavobacteriia</taxon>
        <taxon>Flavobacteriales</taxon>
        <taxon>Weeksellaceae</taxon>
        <taxon>Chryseobacterium group</taxon>
        <taxon>Chryseobacterium</taxon>
    </lineage>
</organism>
<reference evidence="1 2" key="1">
    <citation type="submission" date="2016-04" db="EMBL/GenBank/DDBJ databases">
        <title>Complete Genome Sequence of Chryseobacterium sp. IHBB 10212.</title>
        <authorList>
            <person name="Pal M."/>
            <person name="Swarnkar M.K."/>
            <person name="Kaushal K."/>
            <person name="Chhibber S."/>
            <person name="Singh A.K."/>
            <person name="Gulati A."/>
        </authorList>
    </citation>
    <scope>NUCLEOTIDE SEQUENCE [LARGE SCALE GENOMIC DNA]</scope>
    <source>
        <strain evidence="1 2">IHBB 10212</strain>
    </source>
</reference>
<dbReference type="RefSeq" id="WP_066753656.1">
    <property type="nucleotide sequence ID" value="NZ_CP015199.1"/>
</dbReference>
<protein>
    <submittedName>
        <fullName evidence="1">Uncharacterized protein</fullName>
    </submittedName>
</protein>
<dbReference type="STRING" id="1685010.A0O34_08295"/>
<dbReference type="EMBL" id="CP015199">
    <property type="protein sequence ID" value="ANF50520.1"/>
    <property type="molecule type" value="Genomic_DNA"/>
</dbReference>
<dbReference type="KEGG" id="chh:A0O34_08295"/>
<proteinExistence type="predicted"/>
<dbReference type="OrthoDB" id="1246355at2"/>
<name>A0A172XUG0_9FLAO</name>
<keyword evidence="2" id="KW-1185">Reference proteome</keyword>
<evidence type="ECO:0000313" key="1">
    <source>
        <dbReference type="EMBL" id="ANF50520.1"/>
    </source>
</evidence>
<gene>
    <name evidence="1" type="ORF">A0O34_08295</name>
</gene>
<dbReference type="AlphaFoldDB" id="A0A172XUG0"/>
<sequence length="168" mass="18871">MKKLIYLIALFLGFTSFAQGTLHIYNYSSYDIEGRLFANSLTNCTPEVFTFYKVPAGTLVDIKSFNLSNLANPPINSWAVRTSTPVMNIPVPSGLLITMGNLARWHFYWFRTKVAGTSLDTGDPAFNMGDQHFCGDTTSQDYIHGVVTEAKWYYDSITNETTLIVKDI</sequence>
<evidence type="ECO:0000313" key="2">
    <source>
        <dbReference type="Proteomes" id="UP000077824"/>
    </source>
</evidence>
<accession>A0A172XUG0</accession>